<feature type="transmembrane region" description="Helical" evidence="8">
    <location>
        <begin position="278"/>
        <end position="301"/>
    </location>
</feature>
<evidence type="ECO:0000256" key="2">
    <source>
        <dbReference type="ARBA" id="ARBA00007935"/>
    </source>
</evidence>
<evidence type="ECO:0000256" key="6">
    <source>
        <dbReference type="ARBA" id="ARBA00022989"/>
    </source>
</evidence>
<dbReference type="Pfam" id="PF01032">
    <property type="entry name" value="FecCD"/>
    <property type="match status" value="1"/>
</dbReference>
<keyword evidence="10" id="KW-1185">Reference proteome</keyword>
<evidence type="ECO:0000256" key="8">
    <source>
        <dbReference type="SAM" id="Phobius"/>
    </source>
</evidence>
<protein>
    <submittedName>
        <fullName evidence="9">Iron ABC transporter permease</fullName>
    </submittedName>
</protein>
<feature type="transmembrane region" description="Helical" evidence="8">
    <location>
        <begin position="7"/>
        <end position="28"/>
    </location>
</feature>
<evidence type="ECO:0000256" key="7">
    <source>
        <dbReference type="ARBA" id="ARBA00023136"/>
    </source>
</evidence>
<keyword evidence="6 8" id="KW-1133">Transmembrane helix</keyword>
<reference evidence="9 10" key="1">
    <citation type="submission" date="2024-06" db="EMBL/GenBank/DDBJ databases">
        <title>Lysinibacillus zambalefons sp. nov., a Novel Firmicute Isolated from the Poon Bato Zambales Hyperalkaline Spring.</title>
        <authorList>
            <person name="Aja J.A."/>
            <person name="Lazaro J.E.H."/>
            <person name="Llorin L.D."/>
            <person name="Lim K.R."/>
            <person name="Teodosio J."/>
            <person name="Dalisay D.S."/>
        </authorList>
    </citation>
    <scope>NUCLEOTIDE SEQUENCE [LARGE SCALE GENOMIC DNA]</scope>
    <source>
        <strain evidence="9 10">M3</strain>
    </source>
</reference>
<evidence type="ECO:0000313" key="10">
    <source>
        <dbReference type="Proteomes" id="UP001478862"/>
    </source>
</evidence>
<name>A0ABV1MKL1_9BACI</name>
<dbReference type="SUPFAM" id="SSF81345">
    <property type="entry name" value="ABC transporter involved in vitamin B12 uptake, BtuC"/>
    <property type="match status" value="1"/>
</dbReference>
<evidence type="ECO:0000313" key="9">
    <source>
        <dbReference type="EMBL" id="MEQ6353051.1"/>
    </source>
</evidence>
<feature type="transmembrane region" description="Helical" evidence="8">
    <location>
        <begin position="121"/>
        <end position="139"/>
    </location>
</feature>
<feature type="transmembrane region" description="Helical" evidence="8">
    <location>
        <begin position="64"/>
        <end position="83"/>
    </location>
</feature>
<dbReference type="CDD" id="cd06550">
    <property type="entry name" value="TM_ABC_iron-siderophores_like"/>
    <property type="match status" value="1"/>
</dbReference>
<comment type="caution">
    <text evidence="9">The sequence shown here is derived from an EMBL/GenBank/DDBJ whole genome shotgun (WGS) entry which is preliminary data.</text>
</comment>
<gene>
    <name evidence="9" type="ORF">ABNX05_00285</name>
</gene>
<keyword evidence="4" id="KW-1003">Cell membrane</keyword>
<evidence type="ECO:0000256" key="3">
    <source>
        <dbReference type="ARBA" id="ARBA00022448"/>
    </source>
</evidence>
<dbReference type="PANTHER" id="PTHR30472">
    <property type="entry name" value="FERRIC ENTEROBACTIN TRANSPORT SYSTEM PERMEASE PROTEIN"/>
    <property type="match status" value="1"/>
</dbReference>
<comment type="similarity">
    <text evidence="2">Belongs to the binding-protein-dependent transport system permease family. FecCD subfamily.</text>
</comment>
<comment type="subcellular location">
    <subcellularLocation>
        <location evidence="1">Cell membrane</location>
        <topology evidence="1">Multi-pass membrane protein</topology>
    </subcellularLocation>
</comment>
<accession>A0ABV1MKL1</accession>
<dbReference type="EMBL" id="JBEGDG010000001">
    <property type="protein sequence ID" value="MEQ6353051.1"/>
    <property type="molecule type" value="Genomic_DNA"/>
</dbReference>
<organism evidence="9 10">
    <name type="scientific">Lysinibacillus zambalensis</name>
    <dbReference type="NCBI Taxonomy" id="3160866"/>
    <lineage>
        <taxon>Bacteria</taxon>
        <taxon>Bacillati</taxon>
        <taxon>Bacillota</taxon>
        <taxon>Bacilli</taxon>
        <taxon>Bacillales</taxon>
        <taxon>Bacillaceae</taxon>
        <taxon>Lysinibacillus</taxon>
    </lineage>
</organism>
<evidence type="ECO:0000256" key="1">
    <source>
        <dbReference type="ARBA" id="ARBA00004651"/>
    </source>
</evidence>
<feature type="transmembrane region" description="Helical" evidence="8">
    <location>
        <begin position="151"/>
        <end position="170"/>
    </location>
</feature>
<keyword evidence="5 8" id="KW-0812">Transmembrane</keyword>
<keyword evidence="7 8" id="KW-0472">Membrane</keyword>
<dbReference type="Proteomes" id="UP001478862">
    <property type="component" value="Unassembled WGS sequence"/>
</dbReference>
<dbReference type="Gene3D" id="1.10.3470.10">
    <property type="entry name" value="ABC transporter involved in vitamin B12 uptake, BtuC"/>
    <property type="match status" value="1"/>
</dbReference>
<evidence type="ECO:0000256" key="5">
    <source>
        <dbReference type="ARBA" id="ARBA00022692"/>
    </source>
</evidence>
<dbReference type="InterPro" id="IPR000522">
    <property type="entry name" value="ABC_transptr_permease_BtuC"/>
</dbReference>
<feature type="transmembrane region" description="Helical" evidence="8">
    <location>
        <begin position="190"/>
        <end position="210"/>
    </location>
</feature>
<proteinExistence type="inferred from homology"/>
<sequence>MGSKRTLNIWVVTILSLSFLLIGLFLHLSVGSTIMNIHTIFNAIFQIDQSRETTIIQTLRLPRTILTVMVGAALAVAGALMQAITRNALASPEIFGVNAGASLAVASATLLFATLSPSMTVYAAFIGALLGGLTVYVFASGRKMTHVKLALAGTAIHLFFSSITQAIVILNERATDVLYWLVGSLNGKDWTHVQVASPWIIIGLAIAFLLSRSFSILSLGESMASSLGERVQLIRLIGGLLVIMLAGSSVAVVGPISFIGLIVPHITRKLVGLDYSRVIPISALLGATLLLYADILSHFIVYPYESPVGIVTALIGASFFLYLVRKERLIKQ</sequence>
<keyword evidence="3" id="KW-0813">Transport</keyword>
<feature type="transmembrane region" description="Helical" evidence="8">
    <location>
        <begin position="95"/>
        <end position="115"/>
    </location>
</feature>
<dbReference type="PANTHER" id="PTHR30472:SF1">
    <property type="entry name" value="FE(3+) DICITRATE TRANSPORT SYSTEM PERMEASE PROTEIN FECC-RELATED"/>
    <property type="match status" value="1"/>
</dbReference>
<dbReference type="InterPro" id="IPR037294">
    <property type="entry name" value="ABC_BtuC-like"/>
</dbReference>
<feature type="transmembrane region" description="Helical" evidence="8">
    <location>
        <begin position="307"/>
        <end position="324"/>
    </location>
</feature>
<evidence type="ECO:0000256" key="4">
    <source>
        <dbReference type="ARBA" id="ARBA00022475"/>
    </source>
</evidence>